<evidence type="ECO:0000313" key="1">
    <source>
        <dbReference type="Proteomes" id="UP000504635"/>
    </source>
</evidence>
<sequence>MKNIHGKVVSLKINQHIVCPLCSNEKICFSCHEGLLDHLKNIHKVSIKESVLNFRNLQEFDAWKCLENREIDYACHRKIKKANGDEYVYYNCNRSDSRGFESKSVERNPKSGGSIRIQGICPARIIVQICVNGMIRVRYFETHVGHNIELRSRRLTKSEQQTVAEKLIAGVSVNRIIQDARKIENSTLERINIMSRGDLAYLMRKFNIYNQRDKDDMIATALKVEEWNKDGRNYAFLFKQIGTSYPGLKDEDFAVGFMNNIMEKN</sequence>
<dbReference type="InterPro" id="IPR052797">
    <property type="entry name" value="RegFact_GeneExpr_CellDeath"/>
</dbReference>
<dbReference type="OrthoDB" id="6773606at2759"/>
<protein>
    <submittedName>
        <fullName evidence="2">Uncharacterized protein LOC115878086</fullName>
    </submittedName>
</protein>
<reference evidence="2" key="1">
    <citation type="submission" date="2025-08" db="UniProtKB">
        <authorList>
            <consortium name="RefSeq"/>
        </authorList>
    </citation>
    <scope>IDENTIFICATION</scope>
    <source>
        <tissue evidence="2">Gonads</tissue>
    </source>
</reference>
<dbReference type="KEGG" id="soy:115878086"/>
<proteinExistence type="predicted"/>
<accession>A0A6J2XG20</accession>
<dbReference type="InParanoid" id="A0A6J2XG20"/>
<keyword evidence="1" id="KW-1185">Reference proteome</keyword>
<dbReference type="RefSeq" id="XP_030750303.1">
    <property type="nucleotide sequence ID" value="XM_030894443.1"/>
</dbReference>
<dbReference type="PANTHER" id="PTHR33936">
    <property type="entry name" value="PROTEIN CBG17840"/>
    <property type="match status" value="1"/>
</dbReference>
<dbReference type="GeneID" id="115878086"/>
<dbReference type="PANTHER" id="PTHR33936:SF25">
    <property type="entry name" value="C2H2-TYPE DOMAIN-CONTAINING PROTEIN"/>
    <property type="match status" value="1"/>
</dbReference>
<name>A0A6J2XG20_SITOR</name>
<gene>
    <name evidence="2" type="primary">LOC115878086</name>
</gene>
<evidence type="ECO:0000313" key="2">
    <source>
        <dbReference type="RefSeq" id="XP_030750303.1"/>
    </source>
</evidence>
<organism evidence="1 2">
    <name type="scientific">Sitophilus oryzae</name>
    <name type="common">Rice weevil</name>
    <name type="synonym">Curculio oryzae</name>
    <dbReference type="NCBI Taxonomy" id="7048"/>
    <lineage>
        <taxon>Eukaryota</taxon>
        <taxon>Metazoa</taxon>
        <taxon>Ecdysozoa</taxon>
        <taxon>Arthropoda</taxon>
        <taxon>Hexapoda</taxon>
        <taxon>Insecta</taxon>
        <taxon>Pterygota</taxon>
        <taxon>Neoptera</taxon>
        <taxon>Endopterygota</taxon>
        <taxon>Coleoptera</taxon>
        <taxon>Polyphaga</taxon>
        <taxon>Cucujiformia</taxon>
        <taxon>Curculionidae</taxon>
        <taxon>Dryophthorinae</taxon>
        <taxon>Sitophilus</taxon>
    </lineage>
</organism>
<dbReference type="AlphaFoldDB" id="A0A6J2XG20"/>
<dbReference type="Proteomes" id="UP000504635">
    <property type="component" value="Unplaced"/>
</dbReference>